<sequence length="172" mass="20825">AWAGIIKRSFLIDNQLFFEVGRDYEDVLWTPQVFLNAKSVEYFEKVVYIYRLEREGQITSKLTRENLEDNIYVSNFWYEKLKQIELNKDLKISLMKNFAVRFFVSIWYLDFLTLNEKKEIIQELQDKRYILNYRNSIISKFTKVICEIMGFSNCSKVFKRIIQLKRTLKNVI</sequence>
<organism evidence="1 2">
    <name type="scientific">Heyndrickxia oleronia</name>
    <dbReference type="NCBI Taxonomy" id="38875"/>
    <lineage>
        <taxon>Bacteria</taxon>
        <taxon>Bacillati</taxon>
        <taxon>Bacillota</taxon>
        <taxon>Bacilli</taxon>
        <taxon>Bacillales</taxon>
        <taxon>Bacillaceae</taxon>
        <taxon>Heyndrickxia</taxon>
    </lineage>
</organism>
<accession>A0A8E2LB39</accession>
<dbReference type="Proteomes" id="UP000189761">
    <property type="component" value="Unassembled WGS sequence"/>
</dbReference>
<dbReference type="RefSeq" id="WP_169847003.1">
    <property type="nucleotide sequence ID" value="NZ_MTLA01000566.1"/>
</dbReference>
<evidence type="ECO:0000313" key="2">
    <source>
        <dbReference type="Proteomes" id="UP000189761"/>
    </source>
</evidence>
<proteinExistence type="predicted"/>
<protein>
    <recommendedName>
        <fullName evidence="3">Glycosyltransferase family 2 protein</fullName>
    </recommendedName>
</protein>
<keyword evidence="2" id="KW-1185">Reference proteome</keyword>
<dbReference type="EMBL" id="MTLA01000566">
    <property type="protein sequence ID" value="OOP61759.1"/>
    <property type="molecule type" value="Genomic_DNA"/>
</dbReference>
<gene>
    <name evidence="1" type="ORF">BWZ43_25670</name>
</gene>
<name>A0A8E2LB39_9BACI</name>
<evidence type="ECO:0008006" key="3">
    <source>
        <dbReference type="Google" id="ProtNLM"/>
    </source>
</evidence>
<evidence type="ECO:0000313" key="1">
    <source>
        <dbReference type="EMBL" id="OOP61759.1"/>
    </source>
</evidence>
<feature type="non-terminal residue" evidence="1">
    <location>
        <position position="1"/>
    </location>
</feature>
<comment type="caution">
    <text evidence="1">The sequence shown here is derived from an EMBL/GenBank/DDBJ whole genome shotgun (WGS) entry which is preliminary data.</text>
</comment>
<dbReference type="AlphaFoldDB" id="A0A8E2LB39"/>
<reference evidence="1 2" key="1">
    <citation type="submission" date="2017-01" db="EMBL/GenBank/DDBJ databases">
        <title>Draft genome sequence of Bacillus oleronius.</title>
        <authorList>
            <person name="Allam M."/>
        </authorList>
    </citation>
    <scope>NUCLEOTIDE SEQUENCE [LARGE SCALE GENOMIC DNA]</scope>
    <source>
        <strain evidence="1 2">DSM 9356</strain>
    </source>
</reference>